<keyword evidence="3" id="KW-1185">Reference proteome</keyword>
<protein>
    <submittedName>
        <fullName evidence="2">Uncharacterized protein</fullName>
    </submittedName>
</protein>
<organism evidence="2 3">
    <name type="scientific">Streptomyces kaniharaensis</name>
    <dbReference type="NCBI Taxonomy" id="212423"/>
    <lineage>
        <taxon>Bacteria</taxon>
        <taxon>Bacillati</taxon>
        <taxon>Actinomycetota</taxon>
        <taxon>Actinomycetes</taxon>
        <taxon>Kitasatosporales</taxon>
        <taxon>Streptomycetaceae</taxon>
        <taxon>Streptomyces</taxon>
    </lineage>
</organism>
<feature type="region of interest" description="Disordered" evidence="1">
    <location>
        <begin position="30"/>
        <end position="65"/>
    </location>
</feature>
<dbReference type="RefSeq" id="WP_153467942.1">
    <property type="nucleotide sequence ID" value="NZ_WBOF01000003.1"/>
</dbReference>
<reference evidence="2 3" key="1">
    <citation type="submission" date="2019-09" db="EMBL/GenBank/DDBJ databases">
        <title>Genome Sequences of Streptomyces kaniharaensis ATCC 21070.</title>
        <authorList>
            <person name="Zhu W."/>
            <person name="De Crecy-Lagard V."/>
            <person name="Richards N.G."/>
        </authorList>
    </citation>
    <scope>NUCLEOTIDE SEQUENCE [LARGE SCALE GENOMIC DNA]</scope>
    <source>
        <strain evidence="2 3">SF-557</strain>
    </source>
</reference>
<evidence type="ECO:0000313" key="2">
    <source>
        <dbReference type="EMBL" id="MQS16633.1"/>
    </source>
</evidence>
<gene>
    <name evidence="2" type="ORF">F7Q99_31715</name>
</gene>
<evidence type="ECO:0000256" key="1">
    <source>
        <dbReference type="SAM" id="MobiDB-lite"/>
    </source>
</evidence>
<dbReference type="AlphaFoldDB" id="A0A6N7L422"/>
<comment type="caution">
    <text evidence="2">The sequence shown here is derived from an EMBL/GenBank/DDBJ whole genome shotgun (WGS) entry which is preliminary data.</text>
</comment>
<proteinExistence type="predicted"/>
<accession>A0A6N7L422</accession>
<evidence type="ECO:0000313" key="3">
    <source>
        <dbReference type="Proteomes" id="UP000450000"/>
    </source>
</evidence>
<dbReference type="EMBL" id="WBOF01000003">
    <property type="protein sequence ID" value="MQS16633.1"/>
    <property type="molecule type" value="Genomic_DNA"/>
</dbReference>
<sequence>MACLQEAHGYRTYRKDGTCYLCRARRKAEAAHREGQERLRAARTAHAERGRPARPAREEEDLGPL</sequence>
<name>A0A6N7L422_9ACTN</name>
<dbReference type="Proteomes" id="UP000450000">
    <property type="component" value="Unassembled WGS sequence"/>
</dbReference>
<feature type="compositionally biased region" description="Basic and acidic residues" evidence="1">
    <location>
        <begin position="30"/>
        <end position="57"/>
    </location>
</feature>